<accession>X0XNT6</accession>
<name>X0XNT6_9ZZZZ</name>
<reference evidence="1" key="1">
    <citation type="journal article" date="2014" name="Front. Microbiol.">
        <title>High frequency of phylogenetically diverse reductive dehalogenase-homologous genes in deep subseafloor sedimentary metagenomes.</title>
        <authorList>
            <person name="Kawai M."/>
            <person name="Futagami T."/>
            <person name="Toyoda A."/>
            <person name="Takaki Y."/>
            <person name="Nishi S."/>
            <person name="Hori S."/>
            <person name="Arai W."/>
            <person name="Tsubouchi T."/>
            <person name="Morono Y."/>
            <person name="Uchiyama I."/>
            <person name="Ito T."/>
            <person name="Fujiyama A."/>
            <person name="Inagaki F."/>
            <person name="Takami H."/>
        </authorList>
    </citation>
    <scope>NUCLEOTIDE SEQUENCE</scope>
    <source>
        <strain evidence="1">Expedition CK06-06</strain>
    </source>
</reference>
<feature type="non-terminal residue" evidence="1">
    <location>
        <position position="1"/>
    </location>
</feature>
<comment type="caution">
    <text evidence="1">The sequence shown here is derived from an EMBL/GenBank/DDBJ whole genome shotgun (WGS) entry which is preliminary data.</text>
</comment>
<organism evidence="1">
    <name type="scientific">marine sediment metagenome</name>
    <dbReference type="NCBI Taxonomy" id="412755"/>
    <lineage>
        <taxon>unclassified sequences</taxon>
        <taxon>metagenomes</taxon>
        <taxon>ecological metagenomes</taxon>
    </lineage>
</organism>
<protein>
    <submittedName>
        <fullName evidence="1">Uncharacterized protein</fullName>
    </submittedName>
</protein>
<sequence length="235" mass="26555">AVACRVLSTSRMNLTGGAFEGLDSLIEVKSKGRNAPLETIFAIHPLEDAIRDLVTSQPMGPANKLKRDGKECWYMYVSDVLPTMLHKGYAVEELNKVIEIGKARGSFNVTQHRKEQALYCVPLDPEELKAQLNAKLTDLEAEIKEYRHLPDYVTRFDAHSVRQAIAKVSDDADYDSLMTRMNKQFEQNHSRLPGYFDRLEEQLQRTRTQIKGVSDYMSGPARAAHLEAPSAKSSW</sequence>
<gene>
    <name evidence="1" type="ORF">S01H1_76555</name>
</gene>
<feature type="non-terminal residue" evidence="1">
    <location>
        <position position="235"/>
    </location>
</feature>
<dbReference type="EMBL" id="BARS01051382">
    <property type="protein sequence ID" value="GAG44860.1"/>
    <property type="molecule type" value="Genomic_DNA"/>
</dbReference>
<evidence type="ECO:0000313" key="1">
    <source>
        <dbReference type="EMBL" id="GAG44860.1"/>
    </source>
</evidence>
<dbReference type="AlphaFoldDB" id="X0XNT6"/>
<proteinExistence type="predicted"/>